<dbReference type="InterPro" id="IPR008964">
    <property type="entry name" value="Invasin/intimin_cell_adhesion"/>
</dbReference>
<dbReference type="Gene3D" id="2.60.40.1080">
    <property type="match status" value="1"/>
</dbReference>
<dbReference type="Gene3D" id="3.60.21.10">
    <property type="match status" value="1"/>
</dbReference>
<protein>
    <submittedName>
        <fullName evidence="4">Metallophosphoesterase</fullName>
    </submittedName>
</protein>
<dbReference type="InterPro" id="IPR003343">
    <property type="entry name" value="Big_2"/>
</dbReference>
<dbReference type="Proteomes" id="UP000319829">
    <property type="component" value="Unassembled WGS sequence"/>
</dbReference>
<dbReference type="InterPro" id="IPR004843">
    <property type="entry name" value="Calcineurin-like_PHP"/>
</dbReference>
<dbReference type="SUPFAM" id="SSF49373">
    <property type="entry name" value="Invasin/intimin cell-adhesion fragments"/>
    <property type="match status" value="1"/>
</dbReference>
<dbReference type="PANTHER" id="PTHR22953">
    <property type="entry name" value="ACID PHOSPHATASE RELATED"/>
    <property type="match status" value="1"/>
</dbReference>
<dbReference type="InterPro" id="IPR029052">
    <property type="entry name" value="Metallo-depent_PP-like"/>
</dbReference>
<accession>A0A538SNZ1</accession>
<feature type="chain" id="PRO_5022202468" evidence="2">
    <location>
        <begin position="24"/>
        <end position="403"/>
    </location>
</feature>
<organism evidence="4 5">
    <name type="scientific">Eiseniibacteriota bacterium</name>
    <dbReference type="NCBI Taxonomy" id="2212470"/>
    <lineage>
        <taxon>Bacteria</taxon>
        <taxon>Candidatus Eiseniibacteriota</taxon>
    </lineage>
</organism>
<gene>
    <name evidence="4" type="ORF">E6K74_10470</name>
</gene>
<dbReference type="InterPro" id="IPR039331">
    <property type="entry name" value="PAPs-like"/>
</dbReference>
<feature type="non-terminal residue" evidence="4">
    <location>
        <position position="403"/>
    </location>
</feature>
<dbReference type="GO" id="GO:0003993">
    <property type="term" value="F:acid phosphatase activity"/>
    <property type="evidence" value="ECO:0007669"/>
    <property type="project" value="InterPro"/>
</dbReference>
<sequence length="403" mass="41230">MKIMKIVPMLLLLIVSPAASALAATVTFVGAGDIADNGGEMAATAALLGAIPGTIFTLGDNAYPDGTASDYTSWYDPTWGQYKARTQPCPGNHDYHTSGAAGYFNYFGALAGPSGRGYYSFDLGDWHIISLDSEIDMSPGSAQEAWLRADLAANTKQGTLAYWHRPRFTSGTVHGNATDTQPLWQALQDYRADIVLNGHVHNYERFAPQSANGVADPVNGIREFVVGTGGAAQYASGTPIANSVVQNDNTYGVLKLTLGPGTYSWQFIPIAGQTFTDTGSGVTHNAASAVPVVSVTVSPASASVQAGSTTQLTATPKDAGGTALLGRVVTWSSNNTAAATVNGSGVVSGVAAGTATITATCEVKTGTSAITVTSVPIPVASVTVSPASASVQAGSTTQLTATP</sequence>
<evidence type="ECO:0000259" key="3">
    <source>
        <dbReference type="SMART" id="SM00635"/>
    </source>
</evidence>
<evidence type="ECO:0000313" key="4">
    <source>
        <dbReference type="EMBL" id="TMQ53085.1"/>
    </source>
</evidence>
<reference evidence="4 5" key="1">
    <citation type="journal article" date="2019" name="Nat. Microbiol.">
        <title>Mediterranean grassland soil C-N compound turnover is dependent on rainfall and depth, and is mediated by genomically divergent microorganisms.</title>
        <authorList>
            <person name="Diamond S."/>
            <person name="Andeer P.F."/>
            <person name="Li Z."/>
            <person name="Crits-Christoph A."/>
            <person name="Burstein D."/>
            <person name="Anantharaman K."/>
            <person name="Lane K.R."/>
            <person name="Thomas B.C."/>
            <person name="Pan C."/>
            <person name="Northen T.R."/>
            <person name="Banfield J.F."/>
        </authorList>
    </citation>
    <scope>NUCLEOTIDE SEQUENCE [LARGE SCALE GENOMIC DNA]</scope>
    <source>
        <strain evidence="4">WS_4</strain>
    </source>
</reference>
<dbReference type="AlphaFoldDB" id="A0A538SNZ1"/>
<keyword evidence="1 2" id="KW-0732">Signal</keyword>
<name>A0A538SNZ1_UNCEI</name>
<comment type="caution">
    <text evidence="4">The sequence shown here is derived from an EMBL/GenBank/DDBJ whole genome shotgun (WGS) entry which is preliminary data.</text>
</comment>
<feature type="signal peptide" evidence="2">
    <location>
        <begin position="1"/>
        <end position="23"/>
    </location>
</feature>
<feature type="domain" description="BIG2" evidence="3">
    <location>
        <begin position="291"/>
        <end position="371"/>
    </location>
</feature>
<dbReference type="PANTHER" id="PTHR22953:SF153">
    <property type="entry name" value="PURPLE ACID PHOSPHATASE"/>
    <property type="match status" value="1"/>
</dbReference>
<evidence type="ECO:0000313" key="5">
    <source>
        <dbReference type="Proteomes" id="UP000319829"/>
    </source>
</evidence>
<dbReference type="Pfam" id="PF02368">
    <property type="entry name" value="Big_2"/>
    <property type="match status" value="1"/>
</dbReference>
<dbReference type="SUPFAM" id="SSF56300">
    <property type="entry name" value="Metallo-dependent phosphatases"/>
    <property type="match status" value="1"/>
</dbReference>
<evidence type="ECO:0000256" key="1">
    <source>
        <dbReference type="ARBA" id="ARBA00022729"/>
    </source>
</evidence>
<dbReference type="SMART" id="SM00635">
    <property type="entry name" value="BID_2"/>
    <property type="match status" value="1"/>
</dbReference>
<dbReference type="Pfam" id="PF00149">
    <property type="entry name" value="Metallophos"/>
    <property type="match status" value="1"/>
</dbReference>
<proteinExistence type="predicted"/>
<evidence type="ECO:0000256" key="2">
    <source>
        <dbReference type="SAM" id="SignalP"/>
    </source>
</evidence>
<dbReference type="EMBL" id="VBOU01000090">
    <property type="protein sequence ID" value="TMQ53085.1"/>
    <property type="molecule type" value="Genomic_DNA"/>
</dbReference>